<dbReference type="OrthoDB" id="3271139at2759"/>
<dbReference type="PROSITE" id="PS00109">
    <property type="entry name" value="PROTEIN_KINASE_TYR"/>
    <property type="match status" value="1"/>
</dbReference>
<feature type="compositionally biased region" description="Pro residues" evidence="1">
    <location>
        <begin position="86"/>
        <end position="96"/>
    </location>
</feature>
<dbReference type="InterPro" id="IPR008266">
    <property type="entry name" value="Tyr_kinase_AS"/>
</dbReference>
<accession>A0A8H5CHD7</accession>
<sequence>MASNLPQPPLYRYQTRSRTRAAAGPVAPAVGPLSPAPPAARKPRAKPAPAKTPGSAKPHARTAKARVRNASGTSRKSAKRTTNQPQPVPVPEPSNHPPKRPTPGLVASPSAPSGPISRSNDDSSERKSRKSVLVAKATWAPSLYHDLLHISDIDDFLDEPASGYRRSRRVRGKRAHGKWADIPKSPRSFGDLFESVLEVVSCIIECCSIPGGAGVTRTPTSVRYPEDPDGKTLEIFIRATGPSFETPEGSGGIGYTEVASAVHVRLESELSGMGEEELMAGPVSHCEQIFSHQPNRNFVRSLIVTESRVRLVHVDRGGTYLTPPINIHDDPHTFIRLVLGISSASEDVLGIDTSVQWSVDPETGRRSSGTLKTVDGDAKAVVFDLTKDNAPFCRPEAVGRGTVCWYGTHPDTGKCVLIKDAWRTEDNAPEALFLGKARGLDGVVQMLSYEDSCAETKRFAPEHCEPHGFPNRIKSRVVLELYGPSVWFFESRYQLVSAFRDAIAAHGDLLKRQVLHRDISAHNILLRGNGTHSRSSVLIDLDLAVWAERGVSATKGDGNKGTRMYQSISALRHSDPDNEHPAPPLDYLDDLESFFYVFSHLIFGFSQPGKLFERTRIFMRDWDTPIERMSATIKENFLRGPCRAISVPSFYGEACKTLFRAFRDFIKEAAVVKSDLQYADISLEERDRQLKELTDKVDVHYARLDEMFRMALLQIEEEDLRAMSDPTPSDPPSFSVDPSHETQPAPRGLKRPQEEDSAPHKRPRLDL</sequence>
<gene>
    <name evidence="3" type="ORF">D9611_006008</name>
</gene>
<evidence type="ECO:0000256" key="1">
    <source>
        <dbReference type="SAM" id="MobiDB-lite"/>
    </source>
</evidence>
<feature type="compositionally biased region" description="Basic and acidic residues" evidence="1">
    <location>
        <begin position="751"/>
        <end position="767"/>
    </location>
</feature>
<dbReference type="SUPFAM" id="SSF56112">
    <property type="entry name" value="Protein kinase-like (PK-like)"/>
    <property type="match status" value="1"/>
</dbReference>
<feature type="region of interest" description="Disordered" evidence="1">
    <location>
        <begin position="1"/>
        <end position="129"/>
    </location>
</feature>
<comment type="caution">
    <text evidence="3">The sequence shown here is derived from an EMBL/GenBank/DDBJ whole genome shotgun (WGS) entry which is preliminary data.</text>
</comment>
<keyword evidence="4" id="KW-1185">Reference proteome</keyword>
<dbReference type="GO" id="GO:0004672">
    <property type="term" value="F:protein kinase activity"/>
    <property type="evidence" value="ECO:0007669"/>
    <property type="project" value="InterPro"/>
</dbReference>
<evidence type="ECO:0000313" key="4">
    <source>
        <dbReference type="Proteomes" id="UP000541558"/>
    </source>
</evidence>
<feature type="domain" description="Fungal-type protein kinase" evidence="2">
    <location>
        <begin position="469"/>
        <end position="599"/>
    </location>
</feature>
<dbReference type="PANTHER" id="PTHR38248:SF2">
    <property type="entry name" value="FUNK1 11"/>
    <property type="match status" value="1"/>
</dbReference>
<feature type="compositionally biased region" description="Low complexity" evidence="1">
    <location>
        <begin position="724"/>
        <end position="737"/>
    </location>
</feature>
<dbReference type="AlphaFoldDB" id="A0A8H5CHD7"/>
<name>A0A8H5CHD7_9AGAR</name>
<evidence type="ECO:0000259" key="2">
    <source>
        <dbReference type="Pfam" id="PF17667"/>
    </source>
</evidence>
<dbReference type="Proteomes" id="UP000541558">
    <property type="component" value="Unassembled WGS sequence"/>
</dbReference>
<dbReference type="Pfam" id="PF17667">
    <property type="entry name" value="Pkinase_fungal"/>
    <property type="match status" value="2"/>
</dbReference>
<feature type="compositionally biased region" description="Basic residues" evidence="1">
    <location>
        <begin position="58"/>
        <end position="67"/>
    </location>
</feature>
<protein>
    <recommendedName>
        <fullName evidence="2">Fungal-type protein kinase domain-containing protein</fullName>
    </recommendedName>
</protein>
<evidence type="ECO:0000313" key="3">
    <source>
        <dbReference type="EMBL" id="KAF5341116.1"/>
    </source>
</evidence>
<proteinExistence type="predicted"/>
<dbReference type="Gene3D" id="1.10.510.10">
    <property type="entry name" value="Transferase(Phosphotransferase) domain 1"/>
    <property type="match status" value="1"/>
</dbReference>
<dbReference type="InterPro" id="IPR040976">
    <property type="entry name" value="Pkinase_fungal"/>
</dbReference>
<feature type="domain" description="Fungal-type protein kinase" evidence="2">
    <location>
        <begin position="284"/>
        <end position="453"/>
    </location>
</feature>
<feature type="compositionally biased region" description="Low complexity" evidence="1">
    <location>
        <begin position="21"/>
        <end position="33"/>
    </location>
</feature>
<dbReference type="PANTHER" id="PTHR38248">
    <property type="entry name" value="FUNK1 6"/>
    <property type="match status" value="1"/>
</dbReference>
<organism evidence="3 4">
    <name type="scientific">Ephemerocybe angulata</name>
    <dbReference type="NCBI Taxonomy" id="980116"/>
    <lineage>
        <taxon>Eukaryota</taxon>
        <taxon>Fungi</taxon>
        <taxon>Dikarya</taxon>
        <taxon>Basidiomycota</taxon>
        <taxon>Agaricomycotina</taxon>
        <taxon>Agaricomycetes</taxon>
        <taxon>Agaricomycetidae</taxon>
        <taxon>Agaricales</taxon>
        <taxon>Agaricineae</taxon>
        <taxon>Psathyrellaceae</taxon>
        <taxon>Ephemerocybe</taxon>
    </lineage>
</organism>
<dbReference type="EMBL" id="JAACJK010000002">
    <property type="protein sequence ID" value="KAF5341116.1"/>
    <property type="molecule type" value="Genomic_DNA"/>
</dbReference>
<dbReference type="InterPro" id="IPR011009">
    <property type="entry name" value="Kinase-like_dom_sf"/>
</dbReference>
<reference evidence="3 4" key="1">
    <citation type="journal article" date="2020" name="ISME J.">
        <title>Uncovering the hidden diversity of litter-decomposition mechanisms in mushroom-forming fungi.</title>
        <authorList>
            <person name="Floudas D."/>
            <person name="Bentzer J."/>
            <person name="Ahren D."/>
            <person name="Johansson T."/>
            <person name="Persson P."/>
            <person name="Tunlid A."/>
        </authorList>
    </citation>
    <scope>NUCLEOTIDE SEQUENCE [LARGE SCALE GENOMIC DNA]</scope>
    <source>
        <strain evidence="3 4">CBS 175.51</strain>
    </source>
</reference>
<feature type="region of interest" description="Disordered" evidence="1">
    <location>
        <begin position="721"/>
        <end position="767"/>
    </location>
</feature>